<dbReference type="EMBL" id="JAGSPC010000003">
    <property type="protein sequence ID" value="MBV7260215.1"/>
    <property type="molecule type" value="Genomic_DNA"/>
</dbReference>
<evidence type="ECO:0000313" key="2">
    <source>
        <dbReference type="EMBL" id="MBV7260215.1"/>
    </source>
</evidence>
<dbReference type="RefSeq" id="WP_218405597.1">
    <property type="nucleotide sequence ID" value="NZ_JAGSPC010000003.1"/>
</dbReference>
<name>A0A9X1JLJ5_9SPHN</name>
<protein>
    <submittedName>
        <fullName evidence="2">Uncharacterized protein</fullName>
    </submittedName>
</protein>
<dbReference type="Proteomes" id="UP001138681">
    <property type="component" value="Unassembled WGS sequence"/>
</dbReference>
<proteinExistence type="predicted"/>
<dbReference type="AlphaFoldDB" id="A0A9X1JLJ5"/>
<comment type="caution">
    <text evidence="2">The sequence shown here is derived from an EMBL/GenBank/DDBJ whole genome shotgun (WGS) entry which is preliminary data.</text>
</comment>
<organism evidence="2 3">
    <name type="scientific">Erythrobacter crassostreae</name>
    <dbReference type="NCBI Taxonomy" id="2828328"/>
    <lineage>
        <taxon>Bacteria</taxon>
        <taxon>Pseudomonadati</taxon>
        <taxon>Pseudomonadota</taxon>
        <taxon>Alphaproteobacteria</taxon>
        <taxon>Sphingomonadales</taxon>
        <taxon>Erythrobacteraceae</taxon>
        <taxon>Erythrobacter/Porphyrobacter group</taxon>
        <taxon>Erythrobacter</taxon>
    </lineage>
</organism>
<feature type="chain" id="PRO_5040855832" evidence="1">
    <location>
        <begin position="21"/>
        <end position="210"/>
    </location>
</feature>
<feature type="signal peptide" evidence="1">
    <location>
        <begin position="1"/>
        <end position="20"/>
    </location>
</feature>
<evidence type="ECO:0000256" key="1">
    <source>
        <dbReference type="SAM" id="SignalP"/>
    </source>
</evidence>
<accession>A0A9X1JLJ5</accession>
<reference evidence="2" key="1">
    <citation type="submission" date="2021-04" db="EMBL/GenBank/DDBJ databases">
        <authorList>
            <person name="Pira H."/>
            <person name="Risdian C."/>
            <person name="Wink J."/>
        </authorList>
    </citation>
    <scope>NUCLEOTIDE SEQUENCE</scope>
    <source>
        <strain evidence="2">WH158</strain>
    </source>
</reference>
<keyword evidence="1" id="KW-0732">Signal</keyword>
<keyword evidence="3" id="KW-1185">Reference proteome</keyword>
<evidence type="ECO:0000313" key="3">
    <source>
        <dbReference type="Proteomes" id="UP001138681"/>
    </source>
</evidence>
<sequence length="210" mass="23125">MKKFIALGVALSLVSGLAHAQPKRMERDVSKQRGAVAAWTNCIAQERRDEVKSVLLLDYRDDGYKSALNELAQTRVSKQCFRAMPRAYRQIRLTGLPFAGGLAEQLIEDSQESLLSRLSMAAIGRDPTTFSYTDQIAMCTVRGAPHLAAKLFETEFETEEEQAALSALKPVTKVCTQRGAPIEASPLAMRSMLATASYRLLAAQEEIEDA</sequence>
<gene>
    <name evidence="2" type="ORF">KCG46_11605</name>
</gene>